<evidence type="ECO:0000256" key="11">
    <source>
        <dbReference type="ARBA" id="ARBA00023157"/>
    </source>
</evidence>
<keyword evidence="6" id="KW-0336">GPI-anchor</keyword>
<dbReference type="InterPro" id="IPR012946">
    <property type="entry name" value="X8"/>
</dbReference>
<evidence type="ECO:0000256" key="5">
    <source>
        <dbReference type="ARBA" id="ARBA00022475"/>
    </source>
</evidence>
<name>A0A8J5C3W5_ZINOF</name>
<gene>
    <name evidence="19" type="ORF">ZIOFF_069473</name>
</gene>
<evidence type="ECO:0000256" key="9">
    <source>
        <dbReference type="ARBA" id="ARBA00022821"/>
    </source>
</evidence>
<dbReference type="PANTHER" id="PTHR32227">
    <property type="entry name" value="GLUCAN ENDO-1,3-BETA-GLUCOSIDASE BG1-RELATED-RELATED"/>
    <property type="match status" value="1"/>
</dbReference>
<dbReference type="EC" id="3.2.1.39" evidence="4"/>
<dbReference type="SMART" id="SM00768">
    <property type="entry name" value="X8"/>
    <property type="match status" value="1"/>
</dbReference>
<reference evidence="19 20" key="1">
    <citation type="submission" date="2020-08" db="EMBL/GenBank/DDBJ databases">
        <title>Plant Genome Project.</title>
        <authorList>
            <person name="Zhang R.-G."/>
        </authorList>
    </citation>
    <scope>NUCLEOTIDE SEQUENCE [LARGE SCALE GENOMIC DNA]</scope>
    <source>
        <tissue evidence="19">Rhizome</tissue>
    </source>
</reference>
<evidence type="ECO:0000256" key="2">
    <source>
        <dbReference type="ARBA" id="ARBA00004609"/>
    </source>
</evidence>
<proteinExistence type="inferred from homology"/>
<keyword evidence="20" id="KW-1185">Reference proteome</keyword>
<evidence type="ECO:0000256" key="1">
    <source>
        <dbReference type="ARBA" id="ARBA00000382"/>
    </source>
</evidence>
<evidence type="ECO:0000256" key="15">
    <source>
        <dbReference type="RuleBase" id="RU004335"/>
    </source>
</evidence>
<evidence type="ECO:0000256" key="14">
    <source>
        <dbReference type="ARBA" id="ARBA00023295"/>
    </source>
</evidence>
<feature type="chain" id="PRO_5035175759" description="glucan endo-1,3-beta-D-glucosidase" evidence="17">
    <location>
        <begin position="25"/>
        <end position="543"/>
    </location>
</feature>
<keyword evidence="12" id="KW-0325">Glycoprotein</keyword>
<evidence type="ECO:0000313" key="19">
    <source>
        <dbReference type="EMBL" id="KAG6472018.1"/>
    </source>
</evidence>
<dbReference type="PROSITE" id="PS00587">
    <property type="entry name" value="GLYCOSYL_HYDROL_F17"/>
    <property type="match status" value="1"/>
</dbReference>
<dbReference type="Pfam" id="PF07983">
    <property type="entry name" value="X8"/>
    <property type="match status" value="1"/>
</dbReference>
<keyword evidence="5" id="KW-1003">Cell membrane</keyword>
<evidence type="ECO:0000256" key="16">
    <source>
        <dbReference type="RuleBase" id="RU004336"/>
    </source>
</evidence>
<accession>A0A8J5C3W5</accession>
<dbReference type="Gene3D" id="3.20.20.80">
    <property type="entry name" value="Glycosidases"/>
    <property type="match status" value="1"/>
</dbReference>
<comment type="catalytic activity">
    <reaction evidence="1">
        <text>Hydrolysis of (1-&gt;3)-beta-D-glucosidic linkages in (1-&gt;3)-beta-D-glucans.</text>
        <dbReference type="EC" id="3.2.1.39"/>
    </reaction>
</comment>
<keyword evidence="14 16" id="KW-0326">Glycosidase</keyword>
<evidence type="ECO:0000313" key="20">
    <source>
        <dbReference type="Proteomes" id="UP000734854"/>
    </source>
</evidence>
<dbReference type="GO" id="GO:0005886">
    <property type="term" value="C:plasma membrane"/>
    <property type="evidence" value="ECO:0007669"/>
    <property type="project" value="UniProtKB-SubCell"/>
</dbReference>
<keyword evidence="8 16" id="KW-0378">Hydrolase</keyword>
<dbReference type="GO" id="GO:0006952">
    <property type="term" value="P:defense response"/>
    <property type="evidence" value="ECO:0007669"/>
    <property type="project" value="UniProtKB-KW"/>
</dbReference>
<organism evidence="19 20">
    <name type="scientific">Zingiber officinale</name>
    <name type="common">Ginger</name>
    <name type="synonym">Amomum zingiber</name>
    <dbReference type="NCBI Taxonomy" id="94328"/>
    <lineage>
        <taxon>Eukaryota</taxon>
        <taxon>Viridiplantae</taxon>
        <taxon>Streptophyta</taxon>
        <taxon>Embryophyta</taxon>
        <taxon>Tracheophyta</taxon>
        <taxon>Spermatophyta</taxon>
        <taxon>Magnoliopsida</taxon>
        <taxon>Liliopsida</taxon>
        <taxon>Zingiberales</taxon>
        <taxon>Zingiberaceae</taxon>
        <taxon>Zingiber</taxon>
    </lineage>
</organism>
<evidence type="ECO:0000256" key="3">
    <source>
        <dbReference type="ARBA" id="ARBA00008773"/>
    </source>
</evidence>
<dbReference type="SUPFAM" id="SSF51445">
    <property type="entry name" value="(Trans)glycosidases"/>
    <property type="match status" value="1"/>
</dbReference>
<dbReference type="InterPro" id="IPR000490">
    <property type="entry name" value="Glyco_hydro_17"/>
</dbReference>
<evidence type="ECO:0000256" key="13">
    <source>
        <dbReference type="ARBA" id="ARBA00023288"/>
    </source>
</evidence>
<feature type="signal peptide" evidence="17">
    <location>
        <begin position="1"/>
        <end position="24"/>
    </location>
</feature>
<dbReference type="GO" id="GO:0042973">
    <property type="term" value="F:glucan endo-1,3-beta-D-glucosidase activity"/>
    <property type="evidence" value="ECO:0007669"/>
    <property type="project" value="UniProtKB-EC"/>
</dbReference>
<dbReference type="AlphaFoldDB" id="A0A8J5C3W5"/>
<evidence type="ECO:0000256" key="10">
    <source>
        <dbReference type="ARBA" id="ARBA00023136"/>
    </source>
</evidence>
<protein>
    <recommendedName>
        <fullName evidence="4">glucan endo-1,3-beta-D-glucosidase</fullName>
        <ecNumber evidence="4">3.2.1.39</ecNumber>
    </recommendedName>
</protein>
<dbReference type="InterPro" id="IPR044965">
    <property type="entry name" value="Glyco_hydro_17_plant"/>
</dbReference>
<comment type="subcellular location">
    <subcellularLocation>
        <location evidence="2">Cell membrane</location>
        <topology evidence="2">Lipid-anchor</topology>
        <topology evidence="2">GPI-anchor</topology>
    </subcellularLocation>
</comment>
<keyword evidence="10" id="KW-0472">Membrane</keyword>
<dbReference type="FunFam" id="3.20.20.80:FF:000008">
    <property type="entry name" value="Glucan endo-1,3-beta-glucosidase 5"/>
    <property type="match status" value="1"/>
</dbReference>
<dbReference type="EMBL" id="JACMSC010000020">
    <property type="protein sequence ID" value="KAG6472018.1"/>
    <property type="molecule type" value="Genomic_DNA"/>
</dbReference>
<evidence type="ECO:0000256" key="12">
    <source>
        <dbReference type="ARBA" id="ARBA00023180"/>
    </source>
</evidence>
<dbReference type="Pfam" id="PF00332">
    <property type="entry name" value="Glyco_hydro_17"/>
    <property type="match status" value="1"/>
</dbReference>
<dbReference type="InterPro" id="IPR017853">
    <property type="entry name" value="GH"/>
</dbReference>
<comment type="caution">
    <text evidence="19">The sequence shown here is derived from an EMBL/GenBank/DDBJ whole genome shotgun (WGS) entry which is preliminary data.</text>
</comment>
<keyword evidence="11" id="KW-1015">Disulfide bond</keyword>
<evidence type="ECO:0000256" key="6">
    <source>
        <dbReference type="ARBA" id="ARBA00022622"/>
    </source>
</evidence>
<dbReference type="GO" id="GO:0005975">
    <property type="term" value="P:carbohydrate metabolic process"/>
    <property type="evidence" value="ECO:0007669"/>
    <property type="project" value="InterPro"/>
</dbReference>
<dbReference type="Gene3D" id="1.20.58.1040">
    <property type="match status" value="1"/>
</dbReference>
<evidence type="ECO:0000256" key="7">
    <source>
        <dbReference type="ARBA" id="ARBA00022729"/>
    </source>
</evidence>
<dbReference type="GO" id="GO:0098552">
    <property type="term" value="C:side of membrane"/>
    <property type="evidence" value="ECO:0007669"/>
    <property type="project" value="UniProtKB-KW"/>
</dbReference>
<keyword evidence="13" id="KW-0449">Lipoprotein</keyword>
<dbReference type="FunFam" id="1.20.58.1040:FF:000002">
    <property type="entry name" value="Glucan endo-1,3-beta-glucosidase 8"/>
    <property type="match status" value="1"/>
</dbReference>
<keyword evidence="7 17" id="KW-0732">Signal</keyword>
<evidence type="ECO:0000259" key="18">
    <source>
        <dbReference type="SMART" id="SM00768"/>
    </source>
</evidence>
<evidence type="ECO:0000256" key="8">
    <source>
        <dbReference type="ARBA" id="ARBA00022801"/>
    </source>
</evidence>
<evidence type="ECO:0000256" key="4">
    <source>
        <dbReference type="ARBA" id="ARBA00012780"/>
    </source>
</evidence>
<feature type="domain" description="X8" evidence="18">
    <location>
        <begin position="373"/>
        <end position="456"/>
    </location>
</feature>
<evidence type="ECO:0000256" key="17">
    <source>
        <dbReference type="SAM" id="SignalP"/>
    </source>
</evidence>
<keyword evidence="9" id="KW-0611">Plant defense</keyword>
<comment type="similarity">
    <text evidence="3 15">Belongs to the glycosyl hydrolase 17 family.</text>
</comment>
<dbReference type="Proteomes" id="UP000734854">
    <property type="component" value="Unassembled WGS sequence"/>
</dbReference>
<sequence>MDSPATVMWTYLAVAVAAAALASASTPVVPGLGVNWGTIMSHPMLPSTVVQMIQDNGIKKVKLFDADEWTLSAFAGTNIEVTIAIPNNQLARMSENCKNAKEWVKENVTKYDHGGIKIKYVAVGNEPFLTSYNGTFIKTTFPALKNIQTALNEAGVGDRIKATVPLNADVYNSPSSNPVPSSGDFRSDIHDLMVDMVRFMHSHGSPFMVNIYPYLSLNLNPNFPVDYAFFDGGGRSISDNNHQYTNVFDANFDTLVWALKKAGVGDMKIVVGEVGWPTDGNEYATLSSAKRFYDGFLKRMAEKVGTPLRPGPMEAYLFGLIDEDMKSILPGNFERHWGIFTYDGRPKFPMDLSGNGNDKYLVGAKGVQYLPAQWCVLKPEVKDDSLVGTNIDYACYNADCTSLGYGSSCNQLDNRGNTSYAFNMYFQMQDQDVRACDFDGLAVTTTVNASQGNCLFPIQIVSSAPIPLAVAHLAIGRVVLVAIVACALVNNRTEEQKYGNAEESEASAKDAVICHEAHRKVRPGSLNKGGRWGAMLGFPSTGS</sequence>